<dbReference type="Pfam" id="PF07635">
    <property type="entry name" value="PSCyt1"/>
    <property type="match status" value="1"/>
</dbReference>
<dbReference type="InterPro" id="IPR008979">
    <property type="entry name" value="Galactose-bd-like_sf"/>
</dbReference>
<feature type="domain" description="DUF1553" evidence="3">
    <location>
        <begin position="612"/>
        <end position="869"/>
    </location>
</feature>
<dbReference type="InterPro" id="IPR022655">
    <property type="entry name" value="DUF1553"/>
</dbReference>
<evidence type="ECO:0000313" key="5">
    <source>
        <dbReference type="EMBL" id="GGG81651.1"/>
    </source>
</evidence>
<dbReference type="SUPFAM" id="SSF49785">
    <property type="entry name" value="Galactose-binding domain-like"/>
    <property type="match status" value="1"/>
</dbReference>
<gene>
    <name evidence="5" type="ORF">GCM10007415_12940</name>
</gene>
<evidence type="ECO:0000259" key="3">
    <source>
        <dbReference type="Pfam" id="PF07587"/>
    </source>
</evidence>
<dbReference type="InterPro" id="IPR036909">
    <property type="entry name" value="Cyt_c-like_dom_sf"/>
</dbReference>
<reference evidence="5" key="2">
    <citation type="submission" date="2020-09" db="EMBL/GenBank/DDBJ databases">
        <authorList>
            <person name="Sun Q."/>
            <person name="Zhou Y."/>
        </authorList>
    </citation>
    <scope>NUCLEOTIDE SEQUENCE</scope>
    <source>
        <strain evidence="5">CGMCC 1.12195</strain>
    </source>
</reference>
<organism evidence="5 6">
    <name type="scientific">Parapedobacter pyrenivorans</name>
    <dbReference type="NCBI Taxonomy" id="1305674"/>
    <lineage>
        <taxon>Bacteria</taxon>
        <taxon>Pseudomonadati</taxon>
        <taxon>Bacteroidota</taxon>
        <taxon>Sphingobacteriia</taxon>
        <taxon>Sphingobacteriales</taxon>
        <taxon>Sphingobacteriaceae</taxon>
        <taxon>Parapedobacter</taxon>
    </lineage>
</organism>
<dbReference type="GO" id="GO:0020037">
    <property type="term" value="F:heme binding"/>
    <property type="evidence" value="ECO:0007669"/>
    <property type="project" value="InterPro"/>
</dbReference>
<dbReference type="Proteomes" id="UP000660862">
    <property type="component" value="Unassembled WGS sequence"/>
</dbReference>
<reference evidence="5" key="1">
    <citation type="journal article" date="2014" name="Int. J. Syst. Evol. Microbiol.">
        <title>Complete genome sequence of Corynebacterium casei LMG S-19264T (=DSM 44701T), isolated from a smear-ripened cheese.</title>
        <authorList>
            <consortium name="US DOE Joint Genome Institute (JGI-PGF)"/>
            <person name="Walter F."/>
            <person name="Albersmeier A."/>
            <person name="Kalinowski J."/>
            <person name="Ruckert C."/>
        </authorList>
    </citation>
    <scope>NUCLEOTIDE SEQUENCE</scope>
    <source>
        <strain evidence="5">CGMCC 1.12195</strain>
    </source>
</reference>
<dbReference type="Gene3D" id="2.60.120.260">
    <property type="entry name" value="Galactose-binding domain-like"/>
    <property type="match status" value="1"/>
</dbReference>
<proteinExistence type="predicted"/>
<feature type="domain" description="Cytochrome C Planctomycete-type" evidence="4">
    <location>
        <begin position="46"/>
        <end position="102"/>
    </location>
</feature>
<evidence type="ECO:0000259" key="1">
    <source>
        <dbReference type="Pfam" id="PF03422"/>
    </source>
</evidence>
<dbReference type="GO" id="GO:0030246">
    <property type="term" value="F:carbohydrate binding"/>
    <property type="evidence" value="ECO:0007669"/>
    <property type="project" value="InterPro"/>
</dbReference>
<dbReference type="Pfam" id="PF03422">
    <property type="entry name" value="CBM_6"/>
    <property type="match status" value="1"/>
</dbReference>
<sequence length="922" mass="103753">MWNSRRKKWYIVIGIAIAVLVVALLQGKEDPIDFSSEVKPIINKHCISCHGGVKKNSGFSLLFEEEAFAIAESGSAAIIPGDAEHSEFIRRLTADDPEERMPYNAPPLSKKEIKVLTRWVEEGAKWGEHWAYSLPKKVAVPRFRFGLASLFSFAGSPSMYSEIDYFIQEKHREQGLSFSGTADRATLLRRVSLDLTGLPPSPEQVAAFVNDDRKDAYERRVDSLLASPRFGERWASWWLDIARYADTKGYEKDASRQIWAYRDWVIKAFNSDKPFNTFTVEQLAGDLLPNATKDQLIATAFHRNTMVNDEGGTDDEEFRVAATIDRVNTTYQAWLSTTFECVQCHSHTYDPIKFEEYYKSLAFFNNTRDEDTPGDYPTLRFYNREDSLQVAEVKQWVAQHASAEAVASMDLFLHALEPKIHAHACDQLINGALVDTKWLGIRNGGSARLPAIALNGKDRCYLNYATGSAGGVMEIRADSPDGPVLANIALPATNGTETIAVPIVPLDGQHDLFLQFRNSSIPADRPVCLVEWMAFRKSLPGNGEPDYPKMQQTFLELINTHTPSVPILVENPQDMRRETHVFERGNWLVKGEVVEPAVPQFLQDFPKDAPQNRLGFAQWLVSEDNPLTARTLVNRLWAQLFGRGIVEPLGDMGSQSDPPTHPELLDWLALQFMHEMDWSVKRLLRELVLSTTYRQSSALEGKSAEKDPNNIYYARGPRFRLSAEQIRDQALAVSNLLSTKMYGPSVMPYQPDGVWMTVYSGERWATSEGEDQHRRGLYTFIKRTSPYPSYVTFDASSREVCLVDRIRTNTPLQALTTLNDPVYQEAALHLAKRMETQGKGKPTDAIRAGYLSVMQRPLAPDKLTALERLFRETLAHYRQQPTEAAKLLGTSASGTAQKDATTAAYTVVASTLLNLDEFLTKS</sequence>
<dbReference type="EMBL" id="BMER01000001">
    <property type="protein sequence ID" value="GGG81651.1"/>
    <property type="molecule type" value="Genomic_DNA"/>
</dbReference>
<evidence type="ECO:0000259" key="2">
    <source>
        <dbReference type="Pfam" id="PF07583"/>
    </source>
</evidence>
<comment type="caution">
    <text evidence="5">The sequence shown here is derived from an EMBL/GenBank/DDBJ whole genome shotgun (WGS) entry which is preliminary data.</text>
</comment>
<keyword evidence="6" id="KW-1185">Reference proteome</keyword>
<dbReference type="GO" id="GO:0009055">
    <property type="term" value="F:electron transfer activity"/>
    <property type="evidence" value="ECO:0007669"/>
    <property type="project" value="InterPro"/>
</dbReference>
<dbReference type="Pfam" id="PF07587">
    <property type="entry name" value="PSD1"/>
    <property type="match status" value="1"/>
</dbReference>
<dbReference type="PANTHER" id="PTHR35889">
    <property type="entry name" value="CYCLOINULO-OLIGOSACCHARIDE FRUCTANOTRANSFERASE-RELATED"/>
    <property type="match status" value="1"/>
</dbReference>
<dbReference type="InterPro" id="IPR011429">
    <property type="entry name" value="Cyt_c_Planctomycete-type"/>
</dbReference>
<dbReference type="SUPFAM" id="SSF46626">
    <property type="entry name" value="Cytochrome c"/>
    <property type="match status" value="1"/>
</dbReference>
<feature type="domain" description="DUF1549" evidence="2">
    <location>
        <begin position="162"/>
        <end position="368"/>
    </location>
</feature>
<dbReference type="AlphaFoldDB" id="A0A917M8D4"/>
<dbReference type="InterPro" id="IPR011444">
    <property type="entry name" value="DUF1549"/>
</dbReference>
<dbReference type="CDD" id="cd04084">
    <property type="entry name" value="CBM6_xylanase-like"/>
    <property type="match status" value="1"/>
</dbReference>
<evidence type="ECO:0000313" key="6">
    <source>
        <dbReference type="Proteomes" id="UP000660862"/>
    </source>
</evidence>
<protein>
    <recommendedName>
        <fullName evidence="7">Planctomycete cytochrome C</fullName>
    </recommendedName>
</protein>
<accession>A0A917M8D4</accession>
<dbReference type="InterPro" id="IPR005084">
    <property type="entry name" value="CBM6"/>
</dbReference>
<evidence type="ECO:0000259" key="4">
    <source>
        <dbReference type="Pfam" id="PF07635"/>
    </source>
</evidence>
<feature type="domain" description="CBM6" evidence="1">
    <location>
        <begin position="456"/>
        <end position="536"/>
    </location>
</feature>
<evidence type="ECO:0008006" key="7">
    <source>
        <dbReference type="Google" id="ProtNLM"/>
    </source>
</evidence>
<dbReference type="Pfam" id="PF07583">
    <property type="entry name" value="PSCyt2"/>
    <property type="match status" value="1"/>
</dbReference>
<name>A0A917M8D4_9SPHI</name>
<dbReference type="PANTHER" id="PTHR35889:SF3">
    <property type="entry name" value="F-BOX DOMAIN-CONTAINING PROTEIN"/>
    <property type="match status" value="1"/>
</dbReference>